<keyword evidence="7" id="KW-0067">ATP-binding</keyword>
<evidence type="ECO:0000256" key="3">
    <source>
        <dbReference type="ARBA" id="ARBA00022490"/>
    </source>
</evidence>
<dbReference type="Gene3D" id="1.10.287.2620">
    <property type="match status" value="1"/>
</dbReference>
<feature type="domain" description="Dynein heavy chain linker" evidence="16">
    <location>
        <begin position="1066"/>
        <end position="1467"/>
    </location>
</feature>
<dbReference type="InterPro" id="IPR042222">
    <property type="entry name" value="Dynein_2_N"/>
</dbReference>
<evidence type="ECO:0000256" key="12">
    <source>
        <dbReference type="ARBA" id="ARBA00023212"/>
    </source>
</evidence>
<evidence type="ECO:0000256" key="4">
    <source>
        <dbReference type="ARBA" id="ARBA00022701"/>
    </source>
</evidence>
<dbReference type="GO" id="GO:0051959">
    <property type="term" value="F:dynein light intermediate chain binding"/>
    <property type="evidence" value="ECO:0007669"/>
    <property type="project" value="InterPro"/>
</dbReference>
<feature type="domain" description="Dynein heavy chain tail" evidence="15">
    <location>
        <begin position="4"/>
        <end position="443"/>
    </location>
</feature>
<evidence type="ECO:0000256" key="6">
    <source>
        <dbReference type="ARBA" id="ARBA00022741"/>
    </source>
</evidence>
<protein>
    <submittedName>
        <fullName evidence="17">Dynein heavy chain 8, axonemal</fullName>
    </submittedName>
</protein>
<dbReference type="FunFam" id="3.20.180.20:FF:000001">
    <property type="entry name" value="Dynein axonemal heavy chain 5"/>
    <property type="match status" value="1"/>
</dbReference>
<feature type="non-terminal residue" evidence="17">
    <location>
        <position position="1547"/>
    </location>
</feature>
<keyword evidence="9" id="KW-0175">Coiled coil</keyword>
<evidence type="ECO:0000256" key="9">
    <source>
        <dbReference type="ARBA" id="ARBA00023054"/>
    </source>
</evidence>
<comment type="subcellular location">
    <subcellularLocation>
        <location evidence="1">Cytoplasm</location>
        <location evidence="1">Cytoskeleton</location>
        <location evidence="1">Cilium axoneme</location>
    </subcellularLocation>
</comment>
<name>A0A0A9X8N5_LYGHE</name>
<evidence type="ECO:0000256" key="11">
    <source>
        <dbReference type="ARBA" id="ARBA00023175"/>
    </source>
</evidence>
<comment type="similarity">
    <text evidence="2">Belongs to the dynein heavy chain family.</text>
</comment>
<keyword evidence="3" id="KW-0963">Cytoplasm</keyword>
<dbReference type="GO" id="GO:0007018">
    <property type="term" value="P:microtubule-based movement"/>
    <property type="evidence" value="ECO:0007669"/>
    <property type="project" value="InterPro"/>
</dbReference>
<organism evidence="17">
    <name type="scientific">Lygus hesperus</name>
    <name type="common">Western plant bug</name>
    <dbReference type="NCBI Taxonomy" id="30085"/>
    <lineage>
        <taxon>Eukaryota</taxon>
        <taxon>Metazoa</taxon>
        <taxon>Ecdysozoa</taxon>
        <taxon>Arthropoda</taxon>
        <taxon>Hexapoda</taxon>
        <taxon>Insecta</taxon>
        <taxon>Pterygota</taxon>
        <taxon>Neoptera</taxon>
        <taxon>Paraneoptera</taxon>
        <taxon>Hemiptera</taxon>
        <taxon>Heteroptera</taxon>
        <taxon>Panheteroptera</taxon>
        <taxon>Cimicomorpha</taxon>
        <taxon>Miridae</taxon>
        <taxon>Mirini</taxon>
        <taxon>Lygus</taxon>
    </lineage>
</organism>
<keyword evidence="11" id="KW-0505">Motor protein</keyword>
<dbReference type="GO" id="GO:0045505">
    <property type="term" value="F:dynein intermediate chain binding"/>
    <property type="evidence" value="ECO:0007669"/>
    <property type="project" value="InterPro"/>
</dbReference>
<evidence type="ECO:0000256" key="2">
    <source>
        <dbReference type="ARBA" id="ARBA00008887"/>
    </source>
</evidence>
<evidence type="ECO:0000256" key="13">
    <source>
        <dbReference type="ARBA" id="ARBA00023273"/>
    </source>
</evidence>
<dbReference type="Pfam" id="PF08393">
    <property type="entry name" value="DHC_N2"/>
    <property type="match status" value="1"/>
</dbReference>
<dbReference type="EMBL" id="GBHO01027235">
    <property type="protein sequence ID" value="JAG16369.1"/>
    <property type="molecule type" value="Transcribed_RNA"/>
</dbReference>
<evidence type="ECO:0000256" key="14">
    <source>
        <dbReference type="SAM" id="MobiDB-lite"/>
    </source>
</evidence>
<feature type="compositionally biased region" description="Acidic residues" evidence="14">
    <location>
        <begin position="735"/>
        <end position="744"/>
    </location>
</feature>
<dbReference type="InterPro" id="IPR013602">
    <property type="entry name" value="Dynein_heavy_linker"/>
</dbReference>
<dbReference type="InterPro" id="IPR026983">
    <property type="entry name" value="DHC"/>
</dbReference>
<proteinExistence type="inferred from homology"/>
<feature type="region of interest" description="Disordered" evidence="14">
    <location>
        <begin position="704"/>
        <end position="755"/>
    </location>
</feature>
<keyword evidence="5" id="KW-0677">Repeat</keyword>
<evidence type="ECO:0000256" key="1">
    <source>
        <dbReference type="ARBA" id="ARBA00004430"/>
    </source>
</evidence>
<keyword evidence="12" id="KW-0206">Cytoskeleton</keyword>
<evidence type="ECO:0000256" key="10">
    <source>
        <dbReference type="ARBA" id="ARBA00023069"/>
    </source>
</evidence>
<dbReference type="InterPro" id="IPR042228">
    <property type="entry name" value="Dynein_linker_3"/>
</dbReference>
<dbReference type="FunFam" id="1.20.140.100:FF:000003">
    <property type="entry name" value="Dynein, axonemal, heavy chain 5"/>
    <property type="match status" value="1"/>
</dbReference>
<accession>A0A0A9X8N5</accession>
<keyword evidence="8" id="KW-0243">Dynein</keyword>
<evidence type="ECO:0000259" key="15">
    <source>
        <dbReference type="Pfam" id="PF08385"/>
    </source>
</evidence>
<keyword evidence="13" id="KW-0966">Cell projection</keyword>
<evidence type="ECO:0000259" key="16">
    <source>
        <dbReference type="Pfam" id="PF08393"/>
    </source>
</evidence>
<dbReference type="GO" id="GO:0005524">
    <property type="term" value="F:ATP binding"/>
    <property type="evidence" value="ECO:0007669"/>
    <property type="project" value="UniProtKB-KW"/>
</dbReference>
<dbReference type="GO" id="GO:0005874">
    <property type="term" value="C:microtubule"/>
    <property type="evidence" value="ECO:0007669"/>
    <property type="project" value="UniProtKB-KW"/>
</dbReference>
<evidence type="ECO:0000313" key="17">
    <source>
        <dbReference type="EMBL" id="JAG16369.1"/>
    </source>
</evidence>
<feature type="compositionally biased region" description="Basic and acidic residues" evidence="14">
    <location>
        <begin position="704"/>
        <end position="719"/>
    </location>
</feature>
<reference evidence="17" key="1">
    <citation type="journal article" date="2014" name="PLoS ONE">
        <title>Transcriptome-Based Identification of ABC Transporters in the Western Tarnished Plant Bug Lygus hesperus.</title>
        <authorList>
            <person name="Hull J.J."/>
            <person name="Chaney K."/>
            <person name="Geib S.M."/>
            <person name="Fabrick J.A."/>
            <person name="Brent C.S."/>
            <person name="Walsh D."/>
            <person name="Lavine L.C."/>
        </authorList>
    </citation>
    <scope>NUCLEOTIDE SEQUENCE</scope>
</reference>
<dbReference type="PANTHER" id="PTHR46532">
    <property type="entry name" value="MALE FERTILITY FACTOR KL5"/>
    <property type="match status" value="1"/>
</dbReference>
<dbReference type="PANTHER" id="PTHR46532:SF4">
    <property type="entry name" value="AAA+ ATPASE DOMAIN-CONTAINING PROTEIN"/>
    <property type="match status" value="1"/>
</dbReference>
<keyword evidence="6" id="KW-0547">Nucleotide-binding</keyword>
<dbReference type="GO" id="GO:0005858">
    <property type="term" value="C:axonemal dynein complex"/>
    <property type="evidence" value="ECO:0007669"/>
    <property type="project" value="TreeGrafter"/>
</dbReference>
<reference evidence="17" key="2">
    <citation type="submission" date="2014-07" db="EMBL/GenBank/DDBJ databases">
        <authorList>
            <person name="Hull J."/>
        </authorList>
    </citation>
    <scope>NUCLEOTIDE SEQUENCE</scope>
</reference>
<evidence type="ECO:0000256" key="7">
    <source>
        <dbReference type="ARBA" id="ARBA00022840"/>
    </source>
</evidence>
<sequence length="1547" mass="180529">MNKCTPQMISVCVPGVLAAFKQMFSIETYRAVNKPSGFLRKVTNQMISACANYITDDNRSSLWKLPKSVVLQRITDCMRLYLDYCLIYHDMEQRAKLGGHNSGKEAFAGSDIFVIGKFLTFKNRLAKIADILSTRLAFSVLEDSRIKGVNKVARRVKRAYEVFPKTNHNLMDYRDVRFDNDYAQFKEKIAEQEYALQALMYRTLSASPNMPVWCLYVKRWNKIPLDCLKMELVASHAYNLYMTEITKLRDLYNKRRRNPGIPKLIAPVAARLIWIQALTSRITQPLEVMKSCKIDSSLPWTPTGIKVFNALLKTFCLFEMIHREVVYKKFALVRIKMTQPLLKSYPKKGYKINFHPVIREFFDETKHIYIAGHPISSAQYLDMQLMERMVWSYEMLTILLEKFIQIKKSIPYVFCNIGKPLMNQLNTHFRPFFKKVTWKTLSIVSDLHKVDHFLDDALWFHKTTMDIMEARFNVPCNKIENSVFIYVSPLTVGHKKLLRQNLAYQEKQLQDLQIISENMEITVVELINRFVLKCKDKRVDQEEKWKWYSKKRIMIKSSSVAEIELDPRNFIHRKYTPKSTSQFAFECMEVYNYFNQQRVEAVATAIRQSLALLNERIRGVVRSKKYKTVLKVGVPIFFTNVILQVPKVRISPSLMEVQMTVNKIVTGAMRIARDLKPWGFYDPHTYVDARALAVEVVEEKSRRKSEYHSIKHQPSVDHKKEKKPSVGGHKREESQMDELSESEVDLPPLKETTPKQFDSEGRTIITLYRAVYSNKDVVRQIVLLQGQFLIIAKEVDGILAEFARYKKLWAENKESQVAKFLLYEPAAAYIREKFIEFDKIEQEIRSLHETDIVLPMLVSSNYLYSALYTEIQKWREALGSELKKTFRVLAEEVFDFINVHTAIMNRPVHNLATVRTQMQCMKEIRDGFVEIDQELFRIEEVYATLQRYNIKIPYIDLELVYGLRYSFTKMNKLAATMQSKICELQRPLKKELMAGLAEFKSGLEQFDHDFETDGPMTEGLTAKEASDRVTIMQGKFDDLWDRYELLRSGQELFGMEKSDFPTLMDRKKEFNLLQKLYGLYNQVNRVIDGYYNKIWTDVDIEKINEELTDFQNKCRKLPKIMKDWPAFIELKKKIDDFAESCPLLEMMANPSMKDRHWTRLETLLKCKFDVESPDFTLGDIMAAPLLKNKDEVEDICISAVKEKDIEAKLKQVQGDWTNVNLQFTHFKNRGELLVKGAETAEIISLIEDSMMVLSSLLSNRYNAPFRKEIQLWCNNLSQTGEILEKWLAVQNLWIYLEAVFVGGDIAKQLPAEAKRFANIDRSWVKLMQRAHEFSSVIETCVGDDSMSKLLPFLLEQLESCQKSLTGYLEQKRIAFPRFFFCSDPTLLEILGQSSDSHAIQHHLTDVFESIAKVKFSRKERDRVLQMFSKENEKIALSRSFLAQGGVEHWLGTLLKIAKASLGQIIGACYDFLGDPEFKILKMIEKFPAQIGLLGLQLWWTKESERALRDWKYDPRIFKKTNKYFLNILNVLIDQTTRDLTKVERIKF</sequence>
<gene>
    <name evidence="17" type="primary">Dnahc8_3</name>
    <name evidence="17" type="ORF">CM83_20379</name>
</gene>
<dbReference type="Pfam" id="PF08385">
    <property type="entry name" value="DHC_N1"/>
    <property type="match status" value="1"/>
</dbReference>
<dbReference type="Gene3D" id="1.20.58.1120">
    <property type="match status" value="1"/>
</dbReference>
<keyword evidence="10" id="KW-0969">Cilium</keyword>
<keyword evidence="4" id="KW-0493">Microtubule</keyword>
<evidence type="ECO:0000256" key="5">
    <source>
        <dbReference type="ARBA" id="ARBA00022737"/>
    </source>
</evidence>
<evidence type="ECO:0000256" key="8">
    <source>
        <dbReference type="ARBA" id="ARBA00023017"/>
    </source>
</evidence>
<dbReference type="FunFam" id="1.10.287.2620:FF:000003">
    <property type="entry name" value="Dynein, axonemal, heavy chain 5"/>
    <property type="match status" value="1"/>
</dbReference>
<dbReference type="InterPro" id="IPR013594">
    <property type="entry name" value="Dynein_heavy_tail"/>
</dbReference>
<dbReference type="Gene3D" id="1.20.140.100">
    <property type="entry name" value="Dynein heavy chain, N-terminal domain 2"/>
    <property type="match status" value="1"/>
</dbReference>
<dbReference type="Gene3D" id="3.20.180.20">
    <property type="entry name" value="Dynein heavy chain, N-terminal domain 2"/>
    <property type="match status" value="1"/>
</dbReference>